<dbReference type="Proteomes" id="UP000622166">
    <property type="component" value="Unassembled WGS sequence"/>
</dbReference>
<keyword evidence="2" id="KW-1185">Reference proteome</keyword>
<dbReference type="EMBL" id="BMVW01000021">
    <property type="protein sequence ID" value="GGZ38595.1"/>
    <property type="molecule type" value="Genomic_DNA"/>
</dbReference>
<dbReference type="AlphaFoldDB" id="A0A918UWS6"/>
<accession>A0A918UWS6</accession>
<comment type="caution">
    <text evidence="1">The sequence shown here is derived from an EMBL/GenBank/DDBJ whole genome shotgun (WGS) entry which is preliminary data.</text>
</comment>
<evidence type="ECO:0000313" key="2">
    <source>
        <dbReference type="Proteomes" id="UP000622166"/>
    </source>
</evidence>
<proteinExistence type="predicted"/>
<evidence type="ECO:0000313" key="1">
    <source>
        <dbReference type="EMBL" id="GGZ38595.1"/>
    </source>
</evidence>
<protein>
    <submittedName>
        <fullName evidence="1">Uncharacterized protein</fullName>
    </submittedName>
</protein>
<gene>
    <name evidence="1" type="ORF">GCM10010365_69200</name>
</gene>
<name>A0A918UWS6_9ACTN</name>
<organism evidence="1 2">
    <name type="scientific">Streptomyces poonensis</name>
    <dbReference type="NCBI Taxonomy" id="68255"/>
    <lineage>
        <taxon>Bacteria</taxon>
        <taxon>Bacillati</taxon>
        <taxon>Actinomycetota</taxon>
        <taxon>Actinomycetes</taxon>
        <taxon>Kitasatosporales</taxon>
        <taxon>Streptomycetaceae</taxon>
        <taxon>Streptomyces</taxon>
    </lineage>
</organism>
<reference evidence="1" key="2">
    <citation type="submission" date="2020-09" db="EMBL/GenBank/DDBJ databases">
        <authorList>
            <person name="Sun Q."/>
            <person name="Ohkuma M."/>
        </authorList>
    </citation>
    <scope>NUCLEOTIDE SEQUENCE</scope>
    <source>
        <strain evidence="1">JCM 4815</strain>
    </source>
</reference>
<sequence length="59" mass="6136">MVDADIVRAARDMLPSPEHPITSVAELLGVSPGTLCPHVPGLQELRAARIPAPLDGGAR</sequence>
<reference evidence="1" key="1">
    <citation type="journal article" date="2014" name="Int. J. Syst. Evol. Microbiol.">
        <title>Complete genome sequence of Corynebacterium casei LMG S-19264T (=DSM 44701T), isolated from a smear-ripened cheese.</title>
        <authorList>
            <consortium name="US DOE Joint Genome Institute (JGI-PGF)"/>
            <person name="Walter F."/>
            <person name="Albersmeier A."/>
            <person name="Kalinowski J."/>
            <person name="Ruckert C."/>
        </authorList>
    </citation>
    <scope>NUCLEOTIDE SEQUENCE</scope>
    <source>
        <strain evidence="1">JCM 4815</strain>
    </source>
</reference>
<dbReference type="RefSeq" id="WP_189866250.1">
    <property type="nucleotide sequence ID" value="NZ_BMVW01000021.1"/>
</dbReference>